<keyword evidence="2" id="KW-1133">Transmembrane helix</keyword>
<feature type="transmembrane region" description="Helical" evidence="2">
    <location>
        <begin position="25"/>
        <end position="49"/>
    </location>
</feature>
<feature type="transmembrane region" description="Helical" evidence="2">
    <location>
        <begin position="95"/>
        <end position="116"/>
    </location>
</feature>
<feature type="region of interest" description="Disordered" evidence="1">
    <location>
        <begin position="229"/>
        <end position="314"/>
    </location>
</feature>
<accession>A0ABR0KHD8</accession>
<evidence type="ECO:0000256" key="1">
    <source>
        <dbReference type="SAM" id="MobiDB-lite"/>
    </source>
</evidence>
<feature type="transmembrane region" description="Helical" evidence="2">
    <location>
        <begin position="128"/>
        <end position="150"/>
    </location>
</feature>
<keyword evidence="2" id="KW-0812">Transmembrane</keyword>
<keyword evidence="2" id="KW-0472">Membrane</keyword>
<feature type="compositionally biased region" description="Polar residues" evidence="1">
    <location>
        <begin position="243"/>
        <end position="258"/>
    </location>
</feature>
<reference evidence="3 4" key="1">
    <citation type="submission" date="2023-08" db="EMBL/GenBank/DDBJ databases">
        <title>Black Yeasts Isolated from many extreme environments.</title>
        <authorList>
            <person name="Coleine C."/>
            <person name="Stajich J.E."/>
            <person name="Selbmann L."/>
        </authorList>
    </citation>
    <scope>NUCLEOTIDE SEQUENCE [LARGE SCALE GENOMIC DNA]</scope>
    <source>
        <strain evidence="3 4">CCFEE 5885</strain>
    </source>
</reference>
<evidence type="ECO:0000313" key="4">
    <source>
        <dbReference type="Proteomes" id="UP001345013"/>
    </source>
</evidence>
<gene>
    <name evidence="3" type="ORF">LTR24_002549</name>
</gene>
<dbReference type="EMBL" id="JAVRRG010000022">
    <property type="protein sequence ID" value="KAK5096483.1"/>
    <property type="molecule type" value="Genomic_DNA"/>
</dbReference>
<proteinExistence type="predicted"/>
<evidence type="ECO:0000256" key="2">
    <source>
        <dbReference type="SAM" id="Phobius"/>
    </source>
</evidence>
<sequence>MRGRAYSKLRETTFDLYTEQERLPWYYKALSTFSAWLVLAGYILFSIAYTSTPGELRISPSFLTGLAATGLLLGYLSDAALALLSRSLIFTFDGVLMPVLTASAVGVFSTVVHRALKKTYEPANQIYLILPLAMASVATVIATVLSWIVYRKLRKIKELDARRRSHVPMEQFSPMVSGNLNVSREVRDMVPDDEQQRRQLMHLLMAKNDPMRSSSIDGSSSTYRIDLPWEEGEGSRPRGGSLQPASTAKQTTRFSITNLGIGRERSGTADSFKDPRERRREQIERSGLVSNGQPCPAGHGQGYSPPLLGIPRYG</sequence>
<keyword evidence="4" id="KW-1185">Reference proteome</keyword>
<dbReference type="Proteomes" id="UP001345013">
    <property type="component" value="Unassembled WGS sequence"/>
</dbReference>
<comment type="caution">
    <text evidence="3">The sequence shown here is derived from an EMBL/GenBank/DDBJ whole genome shotgun (WGS) entry which is preliminary data.</text>
</comment>
<protein>
    <submittedName>
        <fullName evidence="3">Uncharacterized protein</fullName>
    </submittedName>
</protein>
<evidence type="ECO:0000313" key="3">
    <source>
        <dbReference type="EMBL" id="KAK5096483.1"/>
    </source>
</evidence>
<organism evidence="3 4">
    <name type="scientific">Lithohypha guttulata</name>
    <dbReference type="NCBI Taxonomy" id="1690604"/>
    <lineage>
        <taxon>Eukaryota</taxon>
        <taxon>Fungi</taxon>
        <taxon>Dikarya</taxon>
        <taxon>Ascomycota</taxon>
        <taxon>Pezizomycotina</taxon>
        <taxon>Eurotiomycetes</taxon>
        <taxon>Chaetothyriomycetidae</taxon>
        <taxon>Chaetothyriales</taxon>
        <taxon>Trichomeriaceae</taxon>
        <taxon>Lithohypha</taxon>
    </lineage>
</organism>
<feature type="compositionally biased region" description="Basic and acidic residues" evidence="1">
    <location>
        <begin position="262"/>
        <end position="284"/>
    </location>
</feature>
<name>A0ABR0KHD8_9EURO</name>
<feature type="transmembrane region" description="Helical" evidence="2">
    <location>
        <begin position="61"/>
        <end position="83"/>
    </location>
</feature>